<dbReference type="AlphaFoldDB" id="H2YX10"/>
<dbReference type="InParanoid" id="H2YX10"/>
<keyword evidence="3" id="KW-1185">Reference proteome</keyword>
<feature type="chain" id="PRO_5003578095" evidence="1">
    <location>
        <begin position="20"/>
        <end position="70"/>
    </location>
</feature>
<organism evidence="2 3">
    <name type="scientific">Ciona savignyi</name>
    <name type="common">Pacific transparent sea squirt</name>
    <dbReference type="NCBI Taxonomy" id="51511"/>
    <lineage>
        <taxon>Eukaryota</taxon>
        <taxon>Metazoa</taxon>
        <taxon>Chordata</taxon>
        <taxon>Tunicata</taxon>
        <taxon>Ascidiacea</taxon>
        <taxon>Phlebobranchia</taxon>
        <taxon>Cionidae</taxon>
        <taxon>Ciona</taxon>
    </lineage>
</organism>
<keyword evidence="1" id="KW-0732">Signal</keyword>
<reference evidence="3" key="1">
    <citation type="submission" date="2003-08" db="EMBL/GenBank/DDBJ databases">
        <authorList>
            <person name="Birren B."/>
            <person name="Nusbaum C."/>
            <person name="Abebe A."/>
            <person name="Abouelleil A."/>
            <person name="Adekoya E."/>
            <person name="Ait-zahra M."/>
            <person name="Allen N."/>
            <person name="Allen T."/>
            <person name="An P."/>
            <person name="Anderson M."/>
            <person name="Anderson S."/>
            <person name="Arachchi H."/>
            <person name="Armbruster J."/>
            <person name="Bachantsang P."/>
            <person name="Baldwin J."/>
            <person name="Barry A."/>
            <person name="Bayul T."/>
            <person name="Blitshsteyn B."/>
            <person name="Bloom T."/>
            <person name="Blye J."/>
            <person name="Boguslavskiy L."/>
            <person name="Borowsky M."/>
            <person name="Boukhgalter B."/>
            <person name="Brunache A."/>
            <person name="Butler J."/>
            <person name="Calixte N."/>
            <person name="Calvo S."/>
            <person name="Camarata J."/>
            <person name="Campo K."/>
            <person name="Chang J."/>
            <person name="Cheshatsang Y."/>
            <person name="Citroen M."/>
            <person name="Collymore A."/>
            <person name="Considine T."/>
            <person name="Cook A."/>
            <person name="Cooke P."/>
            <person name="Corum B."/>
            <person name="Cuomo C."/>
            <person name="David R."/>
            <person name="Dawoe T."/>
            <person name="Degray S."/>
            <person name="Dodge S."/>
            <person name="Dooley K."/>
            <person name="Dorje P."/>
            <person name="Dorjee K."/>
            <person name="Dorris L."/>
            <person name="Duffey N."/>
            <person name="Dupes A."/>
            <person name="Elkins T."/>
            <person name="Engels R."/>
            <person name="Erickson J."/>
            <person name="Farina A."/>
            <person name="Faro S."/>
            <person name="Ferreira P."/>
            <person name="Fischer H."/>
            <person name="Fitzgerald M."/>
            <person name="Foley K."/>
            <person name="Gage D."/>
            <person name="Galagan J."/>
            <person name="Gearin G."/>
            <person name="Gnerre S."/>
            <person name="Gnirke A."/>
            <person name="Goyette A."/>
            <person name="Graham J."/>
            <person name="Grandbois E."/>
            <person name="Gyaltsen K."/>
            <person name="Hafez N."/>
            <person name="Hagopian D."/>
            <person name="Hagos B."/>
            <person name="Hall J."/>
            <person name="Hatcher B."/>
            <person name="Heller A."/>
            <person name="Higgins H."/>
            <person name="Honan T."/>
            <person name="Horn A."/>
            <person name="Houde N."/>
            <person name="Hughes L."/>
            <person name="Hulme W."/>
            <person name="Husby E."/>
            <person name="Iliev I."/>
            <person name="Jaffe D."/>
            <person name="Jones C."/>
            <person name="Kamal M."/>
            <person name="Kamat A."/>
            <person name="Kamvysselis M."/>
            <person name="Karlsson E."/>
            <person name="Kells C."/>
            <person name="Kieu A."/>
            <person name="Kisner P."/>
            <person name="Kodira C."/>
            <person name="Kulbokas E."/>
            <person name="Labutti K."/>
            <person name="Lama D."/>
            <person name="Landers T."/>
            <person name="Leger J."/>
            <person name="Levine S."/>
            <person name="Lewis D."/>
            <person name="Lewis T."/>
            <person name="Lindblad-toh K."/>
            <person name="Liu X."/>
            <person name="Lokyitsang T."/>
            <person name="Lokyitsang Y."/>
            <person name="Lucien O."/>
            <person name="Lui A."/>
            <person name="Ma L.J."/>
            <person name="Mabbitt R."/>
            <person name="Macdonald J."/>
            <person name="Maclean C."/>
            <person name="Major J."/>
            <person name="Manning J."/>
            <person name="Marabella R."/>
            <person name="Maru K."/>
            <person name="Matthews C."/>
            <person name="Mauceli E."/>
            <person name="Mccarthy M."/>
            <person name="Mcdonough S."/>
            <person name="Mcghee T."/>
            <person name="Meldrim J."/>
            <person name="Meneus L."/>
            <person name="Mesirov J."/>
            <person name="Mihalev A."/>
            <person name="Mihova T."/>
            <person name="Mikkelsen T."/>
            <person name="Mlenga V."/>
            <person name="Moru K."/>
            <person name="Mozes J."/>
            <person name="Mulrain L."/>
            <person name="Munson G."/>
            <person name="Naylor J."/>
            <person name="Newes C."/>
            <person name="Nguyen C."/>
            <person name="Nguyen N."/>
            <person name="Nguyen T."/>
            <person name="Nicol R."/>
            <person name="Nielsen C."/>
            <person name="Nizzari M."/>
            <person name="Norbu C."/>
            <person name="Norbu N."/>
            <person name="O'donnell P."/>
            <person name="Okoawo O."/>
            <person name="O'leary S."/>
            <person name="Omotosho B."/>
            <person name="O'neill K."/>
            <person name="Osman S."/>
            <person name="Parker S."/>
            <person name="Perrin D."/>
            <person name="Phunkhang P."/>
            <person name="Piqani B."/>
            <person name="Purcell S."/>
            <person name="Rachupka T."/>
            <person name="Ramasamy U."/>
            <person name="Rameau R."/>
            <person name="Ray V."/>
            <person name="Raymond C."/>
            <person name="Retta R."/>
            <person name="Richardson S."/>
            <person name="Rise C."/>
            <person name="Rodriguez J."/>
            <person name="Rogers J."/>
            <person name="Rogov P."/>
            <person name="Rutman M."/>
            <person name="Schupbach R."/>
            <person name="Seaman C."/>
            <person name="Settipalli S."/>
            <person name="Sharpe T."/>
            <person name="Sheridan J."/>
            <person name="Sherpa N."/>
            <person name="Shi J."/>
            <person name="Smirnov S."/>
            <person name="Smith C."/>
            <person name="Sougnez C."/>
            <person name="Spencer B."/>
            <person name="Stalker J."/>
            <person name="Stange-thomann N."/>
            <person name="Stavropoulos S."/>
            <person name="Stetson K."/>
            <person name="Stone C."/>
            <person name="Stone S."/>
            <person name="Stubbs M."/>
            <person name="Talamas J."/>
            <person name="Tchuinga P."/>
            <person name="Tenzing P."/>
            <person name="Tesfaye S."/>
            <person name="Theodore J."/>
            <person name="Thoulutsang Y."/>
            <person name="Topham K."/>
            <person name="Towey S."/>
            <person name="Tsamla T."/>
            <person name="Tsomo N."/>
            <person name="Vallee D."/>
            <person name="Vassiliev H."/>
            <person name="Venkataraman V."/>
            <person name="Vinson J."/>
            <person name="Vo A."/>
            <person name="Wade C."/>
            <person name="Wang S."/>
            <person name="Wangchuk T."/>
            <person name="Wangdi T."/>
            <person name="Whittaker C."/>
            <person name="Wilkinson J."/>
            <person name="Wu Y."/>
            <person name="Wyman D."/>
            <person name="Yadav S."/>
            <person name="Yang S."/>
            <person name="Yang X."/>
            <person name="Yeager S."/>
            <person name="Yee E."/>
            <person name="Young G."/>
            <person name="Zainoun J."/>
            <person name="Zembeck L."/>
            <person name="Zimmer A."/>
            <person name="Zody M."/>
            <person name="Lander E."/>
        </authorList>
    </citation>
    <scope>NUCLEOTIDE SEQUENCE [LARGE SCALE GENOMIC DNA]</scope>
</reference>
<accession>H2YX10</accession>
<dbReference type="Ensembl" id="ENSCSAVT00000009989.1">
    <property type="protein sequence ID" value="ENSCSAVP00000009871.1"/>
    <property type="gene ID" value="ENSCSAVG00000005800.1"/>
</dbReference>
<protein>
    <submittedName>
        <fullName evidence="2">Uncharacterized protein</fullName>
    </submittedName>
</protein>
<proteinExistence type="predicted"/>
<evidence type="ECO:0000313" key="2">
    <source>
        <dbReference type="Ensembl" id="ENSCSAVP00000009871.1"/>
    </source>
</evidence>
<dbReference type="Proteomes" id="UP000007875">
    <property type="component" value="Unassembled WGS sequence"/>
</dbReference>
<name>H2YX10_CIOSA</name>
<sequence length="70" mass="8174">MKTVLLLLLLLIGLSTARGIRCRKYCTRSRYNYGIPHNKCNKNVHCKICRHWFGCRYGSIFSKSEKPPTK</sequence>
<evidence type="ECO:0000313" key="3">
    <source>
        <dbReference type="Proteomes" id="UP000007875"/>
    </source>
</evidence>
<feature type="signal peptide" evidence="1">
    <location>
        <begin position="1"/>
        <end position="19"/>
    </location>
</feature>
<dbReference type="HOGENOM" id="CLU_200638_0_0_1"/>
<evidence type="ECO:0000256" key="1">
    <source>
        <dbReference type="SAM" id="SignalP"/>
    </source>
</evidence>
<reference evidence="2" key="3">
    <citation type="submission" date="2025-09" db="UniProtKB">
        <authorList>
            <consortium name="Ensembl"/>
        </authorList>
    </citation>
    <scope>IDENTIFICATION</scope>
</reference>
<reference evidence="2" key="2">
    <citation type="submission" date="2025-08" db="UniProtKB">
        <authorList>
            <consortium name="Ensembl"/>
        </authorList>
    </citation>
    <scope>IDENTIFICATION</scope>
</reference>